<organism evidence="2 3">
    <name type="scientific">Dryococelus australis</name>
    <dbReference type="NCBI Taxonomy" id="614101"/>
    <lineage>
        <taxon>Eukaryota</taxon>
        <taxon>Metazoa</taxon>
        <taxon>Ecdysozoa</taxon>
        <taxon>Arthropoda</taxon>
        <taxon>Hexapoda</taxon>
        <taxon>Insecta</taxon>
        <taxon>Pterygota</taxon>
        <taxon>Neoptera</taxon>
        <taxon>Polyneoptera</taxon>
        <taxon>Phasmatodea</taxon>
        <taxon>Verophasmatodea</taxon>
        <taxon>Anareolatae</taxon>
        <taxon>Phasmatidae</taxon>
        <taxon>Eurycanthinae</taxon>
        <taxon>Dryococelus</taxon>
    </lineage>
</organism>
<dbReference type="Proteomes" id="UP001159363">
    <property type="component" value="Chromosome 10"/>
</dbReference>
<evidence type="ECO:0000256" key="1">
    <source>
        <dbReference type="SAM" id="MobiDB-lite"/>
    </source>
</evidence>
<evidence type="ECO:0000313" key="3">
    <source>
        <dbReference type="Proteomes" id="UP001159363"/>
    </source>
</evidence>
<evidence type="ECO:0000313" key="2">
    <source>
        <dbReference type="EMBL" id="KAJ8872286.1"/>
    </source>
</evidence>
<feature type="compositionally biased region" description="Basic and acidic residues" evidence="1">
    <location>
        <begin position="1"/>
        <end position="17"/>
    </location>
</feature>
<feature type="non-terminal residue" evidence="2">
    <location>
        <position position="348"/>
    </location>
</feature>
<protein>
    <submittedName>
        <fullName evidence="2">Uncharacterized protein</fullName>
    </submittedName>
</protein>
<accession>A0ABQ9GJR7</accession>
<feature type="region of interest" description="Disordered" evidence="1">
    <location>
        <begin position="1"/>
        <end position="43"/>
    </location>
</feature>
<sequence>MEQRRNARARETGDPRESPPTSGIVRQDSHVRKSGSDPAGNRTRFSYVSIFGKSLLREQRSPVYTALLREQRSPVYTALLREQRRPVYTALLREQRSPVYTALLREQRSPVYTALLREQRSPVYTDLLREQRSPVYTALLREQRSPVYTALLREQRSPVYTALLREQRSPVYTALLREQRSPVCTALLREQRSPVCTALLREQRSPVCTALLREQRSPVCTALLREQRNPTIYVARPELEDRTPRTVISKFVTIRGCVVVRLLTSHLDEPVSIPGGVAPEFSHVGIVPDDAAGRRVFSEIPHSPRPLIPALLQSRLASPSSALNTSMFPSAIQISPHSIPLDVCHVYS</sequence>
<keyword evidence="3" id="KW-1185">Reference proteome</keyword>
<gene>
    <name evidence="2" type="ORF">PR048_025888</name>
</gene>
<dbReference type="EMBL" id="JARBHB010000011">
    <property type="protein sequence ID" value="KAJ8872286.1"/>
    <property type="molecule type" value="Genomic_DNA"/>
</dbReference>
<proteinExistence type="predicted"/>
<name>A0ABQ9GJR7_9NEOP</name>
<comment type="caution">
    <text evidence="2">The sequence shown here is derived from an EMBL/GenBank/DDBJ whole genome shotgun (WGS) entry which is preliminary data.</text>
</comment>
<reference evidence="2 3" key="1">
    <citation type="submission" date="2023-02" db="EMBL/GenBank/DDBJ databases">
        <title>LHISI_Scaffold_Assembly.</title>
        <authorList>
            <person name="Stuart O.P."/>
            <person name="Cleave R."/>
            <person name="Magrath M.J.L."/>
            <person name="Mikheyev A.S."/>
        </authorList>
    </citation>
    <scope>NUCLEOTIDE SEQUENCE [LARGE SCALE GENOMIC DNA]</scope>
    <source>
        <strain evidence="2">Daus_M_001</strain>
        <tissue evidence="2">Leg muscle</tissue>
    </source>
</reference>